<comment type="caution">
    <text evidence="2">The sequence shown here is derived from an EMBL/GenBank/DDBJ whole genome shotgun (WGS) entry which is preliminary data.</text>
</comment>
<dbReference type="AlphaFoldDB" id="A0A972FL87"/>
<dbReference type="Gene3D" id="3.40.630.30">
    <property type="match status" value="1"/>
</dbReference>
<protein>
    <submittedName>
        <fullName evidence="2">N-acetyltransferase</fullName>
    </submittedName>
</protein>
<proteinExistence type="predicted"/>
<dbReference type="EMBL" id="JAAMPU010000104">
    <property type="protein sequence ID" value="NMH28104.1"/>
    <property type="molecule type" value="Genomic_DNA"/>
</dbReference>
<dbReference type="InterPro" id="IPR031165">
    <property type="entry name" value="GNAT_YJDJ"/>
</dbReference>
<organism evidence="2 3">
    <name type="scientific">Flavobacterium silvaticum</name>
    <dbReference type="NCBI Taxonomy" id="1852020"/>
    <lineage>
        <taxon>Bacteria</taxon>
        <taxon>Pseudomonadati</taxon>
        <taxon>Bacteroidota</taxon>
        <taxon>Flavobacteriia</taxon>
        <taxon>Flavobacteriales</taxon>
        <taxon>Flavobacteriaceae</taxon>
        <taxon>Flavobacterium</taxon>
    </lineage>
</organism>
<dbReference type="Proteomes" id="UP000712080">
    <property type="component" value="Unassembled WGS sequence"/>
</dbReference>
<dbReference type="RefSeq" id="WP_169527212.1">
    <property type="nucleotide sequence ID" value="NZ_JAAMPU010000104.1"/>
</dbReference>
<sequence length="94" mass="10940">MELKDNTFQRQFEANIDGKMITIEYSVQERKLFLTRINLPDGFGNEDELNQMIAAILEQAIEKKQKVVPVFPKIAAFFRKNPKYKELLPPGIKL</sequence>
<evidence type="ECO:0000313" key="3">
    <source>
        <dbReference type="Proteomes" id="UP000712080"/>
    </source>
</evidence>
<accession>A0A972FL87</accession>
<keyword evidence="3" id="KW-1185">Reference proteome</keyword>
<reference evidence="2" key="1">
    <citation type="submission" date="2020-02" db="EMBL/GenBank/DDBJ databases">
        <title>Flavobacterium sp. genome.</title>
        <authorList>
            <person name="Jung H.S."/>
            <person name="Baek J.H."/>
            <person name="Jeon C.O."/>
        </authorList>
    </citation>
    <scope>NUCLEOTIDE SEQUENCE</scope>
    <source>
        <strain evidence="2">SE-s28</strain>
    </source>
</reference>
<gene>
    <name evidence="2" type="ORF">G6047_08670</name>
</gene>
<evidence type="ECO:0000313" key="2">
    <source>
        <dbReference type="EMBL" id="NMH28104.1"/>
    </source>
</evidence>
<name>A0A972FL87_9FLAO</name>
<dbReference type="Pfam" id="PF14542">
    <property type="entry name" value="Acetyltransf_CG"/>
    <property type="match status" value="1"/>
</dbReference>
<evidence type="ECO:0000259" key="1">
    <source>
        <dbReference type="PROSITE" id="PS51729"/>
    </source>
</evidence>
<dbReference type="SUPFAM" id="SSF55729">
    <property type="entry name" value="Acyl-CoA N-acyltransferases (Nat)"/>
    <property type="match status" value="1"/>
</dbReference>
<dbReference type="PROSITE" id="PS51729">
    <property type="entry name" value="GNAT_YJDJ"/>
    <property type="match status" value="1"/>
</dbReference>
<feature type="domain" description="N-acetyltransferase" evidence="1">
    <location>
        <begin position="4"/>
        <end position="89"/>
    </location>
</feature>
<dbReference type="InterPro" id="IPR016181">
    <property type="entry name" value="Acyl_CoA_acyltransferase"/>
</dbReference>